<evidence type="ECO:0000313" key="3">
    <source>
        <dbReference type="Proteomes" id="UP000239917"/>
    </source>
</evidence>
<dbReference type="Proteomes" id="UP000239917">
    <property type="component" value="Unassembled WGS sequence"/>
</dbReference>
<evidence type="ECO:0000256" key="1">
    <source>
        <dbReference type="SAM" id="Phobius"/>
    </source>
</evidence>
<feature type="transmembrane region" description="Helical" evidence="1">
    <location>
        <begin position="64"/>
        <end position="84"/>
    </location>
</feature>
<keyword evidence="1" id="KW-1133">Transmembrane helix</keyword>
<keyword evidence="3" id="KW-1185">Reference proteome</keyword>
<evidence type="ECO:0000313" key="2">
    <source>
        <dbReference type="EMBL" id="PPI83001.1"/>
    </source>
</evidence>
<keyword evidence="1" id="KW-0812">Transmembrane</keyword>
<organism evidence="2 3">
    <name type="scientific">Marinobacter maroccanus</name>
    <dbReference type="NCBI Taxonomy" id="2055143"/>
    <lineage>
        <taxon>Bacteria</taxon>
        <taxon>Pseudomonadati</taxon>
        <taxon>Pseudomonadota</taxon>
        <taxon>Gammaproteobacteria</taxon>
        <taxon>Pseudomonadales</taxon>
        <taxon>Marinobacteraceae</taxon>
        <taxon>Marinobacter</taxon>
    </lineage>
</organism>
<proteinExistence type="predicted"/>
<reference evidence="2 3" key="1">
    <citation type="submission" date="2018-01" db="EMBL/GenBank/DDBJ databases">
        <title>Complete genome sequences of the type strains of Marinobacter flavimaris and Marinobacter maroccanus.</title>
        <authorList>
            <person name="Palau M."/>
            <person name="Boujida N."/>
            <person name="Manresa A."/>
            <person name="Minana-Galbis D."/>
        </authorList>
    </citation>
    <scope>NUCLEOTIDE SEQUENCE [LARGE SCALE GENOMIC DNA]</scope>
    <source>
        <strain evidence="2 3">N4</strain>
    </source>
</reference>
<dbReference type="AlphaFoldDB" id="A0A2S5Z6Q6"/>
<dbReference type="OrthoDB" id="9857553at2"/>
<name>A0A2S5Z6Q6_9GAMM</name>
<keyword evidence="1" id="KW-0472">Membrane</keyword>
<feature type="transmembrane region" description="Helical" evidence="1">
    <location>
        <begin position="38"/>
        <end position="57"/>
    </location>
</feature>
<comment type="caution">
    <text evidence="2">The sequence shown here is derived from an EMBL/GenBank/DDBJ whole genome shotgun (WGS) entry which is preliminary data.</text>
</comment>
<accession>A0A2S5Z6Q6</accession>
<gene>
    <name evidence="2" type="ORF">KEHDKFFH_16310</name>
</gene>
<feature type="transmembrane region" description="Helical" evidence="1">
    <location>
        <begin position="104"/>
        <end position="122"/>
    </location>
</feature>
<protein>
    <submittedName>
        <fullName evidence="2">Uncharacterized protein</fullName>
    </submittedName>
</protein>
<dbReference type="EMBL" id="PSSX01000018">
    <property type="protein sequence ID" value="PPI83001.1"/>
    <property type="molecule type" value="Genomic_DNA"/>
</dbReference>
<dbReference type="RefSeq" id="WP_104322892.1">
    <property type="nucleotide sequence ID" value="NZ_PSSX01000018.1"/>
</dbReference>
<sequence>MFYTIGFMKSVVAPTLGMAFWAWFVTEAVVFPELSVNEAAIAGILMAVPLAVVFGVFCHFTRGILRAVGVVAAVIAILFFTPGLSSDNNPDFMLADMHLVLPPMMMVIFTGFFGFCFWPVIYPREILAIQGDIVRGGVQVALEDSNGNTGKHRR</sequence>